<dbReference type="PANTHER" id="PTHR12292">
    <property type="entry name" value="RWD DOMAIN-CONTAINING PROTEIN"/>
    <property type="match status" value="1"/>
</dbReference>
<feature type="domain" description="RWD" evidence="2">
    <location>
        <begin position="16"/>
        <end position="117"/>
    </location>
</feature>
<evidence type="ECO:0000256" key="1">
    <source>
        <dbReference type="SAM" id="MobiDB-lite"/>
    </source>
</evidence>
<dbReference type="CDD" id="cd23823">
    <property type="entry name" value="RWD_GCN2"/>
    <property type="match status" value="1"/>
</dbReference>
<reference evidence="3 4" key="1">
    <citation type="submission" date="2022-07" db="EMBL/GenBank/DDBJ databases">
        <title>Genome-wide signatures of adaptation to extreme environments.</title>
        <authorList>
            <person name="Cho C.H."/>
            <person name="Yoon H.S."/>
        </authorList>
    </citation>
    <scope>NUCLEOTIDE SEQUENCE [LARGE SCALE GENOMIC DNA]</scope>
    <source>
        <strain evidence="3 4">DBV 063 E5</strain>
    </source>
</reference>
<accession>A0AAV9J090</accession>
<dbReference type="AlphaFoldDB" id="A0AAV9J090"/>
<dbReference type="SMART" id="SM00591">
    <property type="entry name" value="RWD"/>
    <property type="match status" value="1"/>
</dbReference>
<evidence type="ECO:0000313" key="3">
    <source>
        <dbReference type="EMBL" id="KAK4537801.1"/>
    </source>
</evidence>
<evidence type="ECO:0000259" key="2">
    <source>
        <dbReference type="PROSITE" id="PS50908"/>
    </source>
</evidence>
<feature type="compositionally biased region" description="Basic and acidic residues" evidence="1">
    <location>
        <begin position="249"/>
        <end position="262"/>
    </location>
</feature>
<protein>
    <recommendedName>
        <fullName evidence="2">RWD domain-containing protein</fullName>
    </recommendedName>
</protein>
<feature type="region of interest" description="Disordered" evidence="1">
    <location>
        <begin position="126"/>
        <end position="146"/>
    </location>
</feature>
<name>A0AAV9J090_CYACA</name>
<organism evidence="3 4">
    <name type="scientific">Cyanidium caldarium</name>
    <name type="common">Red alga</name>
    <dbReference type="NCBI Taxonomy" id="2771"/>
    <lineage>
        <taxon>Eukaryota</taxon>
        <taxon>Rhodophyta</taxon>
        <taxon>Bangiophyceae</taxon>
        <taxon>Cyanidiales</taxon>
        <taxon>Cyanidiaceae</taxon>
        <taxon>Cyanidium</taxon>
    </lineage>
</organism>
<dbReference type="Gene3D" id="3.10.110.10">
    <property type="entry name" value="Ubiquitin Conjugating Enzyme"/>
    <property type="match status" value="1"/>
</dbReference>
<comment type="caution">
    <text evidence="3">The sequence shown here is derived from an EMBL/GenBank/DDBJ whole genome shotgun (WGS) entry which is preliminary data.</text>
</comment>
<dbReference type="PROSITE" id="PS50908">
    <property type="entry name" value="RWD"/>
    <property type="match status" value="1"/>
</dbReference>
<dbReference type="InterPro" id="IPR006575">
    <property type="entry name" value="RWD_dom"/>
</dbReference>
<dbReference type="InterPro" id="IPR016135">
    <property type="entry name" value="UBQ-conjugating_enzyme/RWD"/>
</dbReference>
<dbReference type="Pfam" id="PF05773">
    <property type="entry name" value="RWD"/>
    <property type="match status" value="1"/>
</dbReference>
<keyword evidence="4" id="KW-1185">Reference proteome</keyword>
<dbReference type="EMBL" id="JANCYW010000014">
    <property type="protein sequence ID" value="KAK4537801.1"/>
    <property type="molecule type" value="Genomic_DNA"/>
</dbReference>
<dbReference type="InterPro" id="IPR040213">
    <property type="entry name" value="GIR2-like"/>
</dbReference>
<evidence type="ECO:0000313" key="4">
    <source>
        <dbReference type="Proteomes" id="UP001301350"/>
    </source>
</evidence>
<proteinExistence type="predicted"/>
<gene>
    <name evidence="3" type="ORF">CDCA_CDCA14G3826</name>
</gene>
<feature type="region of interest" description="Disordered" evidence="1">
    <location>
        <begin position="219"/>
        <end position="262"/>
    </location>
</feature>
<dbReference type="Proteomes" id="UP001301350">
    <property type="component" value="Unassembled WGS sequence"/>
</dbReference>
<sequence>MADDDDDAAAESEQVTEAEALEAIFGDDFHELERDGRRRRWVLKLSAPSAELELRFTLPERYPFGAAPQVLVQAVRGLAAQRRAVLQQHLEAVAAASIGQPSVYTVHAAAMDWLATADPAGRAVAGDASPQGLLRGKGVRGDEDGGSRFETVEGSLEQRVADASAETASVQRWIGTPVTPESFAVWRGEFERFLQEQGIAEDVYGTDAAQRSSLKPTGRELFQQHSELFQNDAEGDEEPESATAADALVHSERDIDRSLFAP</sequence>
<dbReference type="SUPFAM" id="SSF54495">
    <property type="entry name" value="UBC-like"/>
    <property type="match status" value="1"/>
</dbReference>